<name>A0AAV6RQC0_SOLSE</name>
<feature type="compositionally biased region" description="Pro residues" evidence="1">
    <location>
        <begin position="61"/>
        <end position="76"/>
    </location>
</feature>
<sequence length="93" mass="9947">MSTHTAGADVTQITAYRKLGACQPTGFGERRNAGELDGSPKQSQASQRGTTLPFLSNISLPPIPHYHPPPPPPSSPLPSLLPDQRPSRDLSHN</sequence>
<comment type="caution">
    <text evidence="2">The sequence shown here is derived from an EMBL/GenBank/DDBJ whole genome shotgun (WGS) entry which is preliminary data.</text>
</comment>
<reference evidence="2 3" key="1">
    <citation type="journal article" date="2021" name="Sci. Rep.">
        <title>Chromosome anchoring in Senegalese sole (Solea senegalensis) reveals sex-associated markers and genome rearrangements in flatfish.</title>
        <authorList>
            <person name="Guerrero-Cozar I."/>
            <person name="Gomez-Garrido J."/>
            <person name="Berbel C."/>
            <person name="Martinez-Blanch J.F."/>
            <person name="Alioto T."/>
            <person name="Claros M.G."/>
            <person name="Gagnaire P.A."/>
            <person name="Manchado M."/>
        </authorList>
    </citation>
    <scope>NUCLEOTIDE SEQUENCE [LARGE SCALE GENOMIC DNA]</scope>
    <source>
        <strain evidence="2">Sse05_10M</strain>
    </source>
</reference>
<dbReference type="Proteomes" id="UP000693946">
    <property type="component" value="Linkage Group LG18"/>
</dbReference>
<evidence type="ECO:0000256" key="1">
    <source>
        <dbReference type="SAM" id="MobiDB-lite"/>
    </source>
</evidence>
<gene>
    <name evidence="2" type="ORF">JOB18_007038</name>
</gene>
<evidence type="ECO:0000313" key="3">
    <source>
        <dbReference type="Proteomes" id="UP000693946"/>
    </source>
</evidence>
<protein>
    <submittedName>
        <fullName evidence="2">Uncharacterized protein</fullName>
    </submittedName>
</protein>
<dbReference type="AlphaFoldDB" id="A0AAV6RQC0"/>
<proteinExistence type="predicted"/>
<keyword evidence="3" id="KW-1185">Reference proteome</keyword>
<feature type="compositionally biased region" description="Polar residues" evidence="1">
    <location>
        <begin position="40"/>
        <end position="57"/>
    </location>
</feature>
<feature type="region of interest" description="Disordered" evidence="1">
    <location>
        <begin position="19"/>
        <end position="93"/>
    </location>
</feature>
<evidence type="ECO:0000313" key="2">
    <source>
        <dbReference type="EMBL" id="KAG7506487.1"/>
    </source>
</evidence>
<organism evidence="2 3">
    <name type="scientific">Solea senegalensis</name>
    <name type="common">Senegalese sole</name>
    <dbReference type="NCBI Taxonomy" id="28829"/>
    <lineage>
        <taxon>Eukaryota</taxon>
        <taxon>Metazoa</taxon>
        <taxon>Chordata</taxon>
        <taxon>Craniata</taxon>
        <taxon>Vertebrata</taxon>
        <taxon>Euteleostomi</taxon>
        <taxon>Actinopterygii</taxon>
        <taxon>Neopterygii</taxon>
        <taxon>Teleostei</taxon>
        <taxon>Neoteleostei</taxon>
        <taxon>Acanthomorphata</taxon>
        <taxon>Carangaria</taxon>
        <taxon>Pleuronectiformes</taxon>
        <taxon>Pleuronectoidei</taxon>
        <taxon>Soleidae</taxon>
        <taxon>Solea</taxon>
    </lineage>
</organism>
<accession>A0AAV6RQC0</accession>
<dbReference type="EMBL" id="JAGKHQ010000010">
    <property type="protein sequence ID" value="KAG7506487.1"/>
    <property type="molecule type" value="Genomic_DNA"/>
</dbReference>